<dbReference type="AlphaFoldDB" id="A0A176W4E7"/>
<evidence type="ECO:0000313" key="2">
    <source>
        <dbReference type="EMBL" id="OAE27879.1"/>
    </source>
</evidence>
<feature type="region of interest" description="Disordered" evidence="1">
    <location>
        <begin position="32"/>
        <end position="54"/>
    </location>
</feature>
<feature type="compositionally biased region" description="Basic and acidic residues" evidence="1">
    <location>
        <begin position="174"/>
        <end position="187"/>
    </location>
</feature>
<proteinExistence type="predicted"/>
<name>A0A176W4E7_MARPO</name>
<reference evidence="2" key="1">
    <citation type="submission" date="2016-03" db="EMBL/GenBank/DDBJ databases">
        <title>Mechanisms controlling the formation of the plant cell surface in tip-growing cells are functionally conserved among land plants.</title>
        <authorList>
            <person name="Honkanen S."/>
            <person name="Jones V.A."/>
            <person name="Morieri G."/>
            <person name="Champion C."/>
            <person name="Hetherington A.J."/>
            <person name="Kelly S."/>
            <person name="Saint-Marcoux D."/>
            <person name="Proust H."/>
            <person name="Prescott H."/>
            <person name="Dolan L."/>
        </authorList>
    </citation>
    <scope>NUCLEOTIDE SEQUENCE [LARGE SCALE GENOMIC DNA]</scope>
    <source>
        <tissue evidence="2">Whole gametophyte</tissue>
    </source>
</reference>
<feature type="region of interest" description="Disordered" evidence="1">
    <location>
        <begin position="160"/>
        <end position="230"/>
    </location>
</feature>
<organism evidence="2 3">
    <name type="scientific">Marchantia polymorpha subsp. ruderalis</name>
    <dbReference type="NCBI Taxonomy" id="1480154"/>
    <lineage>
        <taxon>Eukaryota</taxon>
        <taxon>Viridiplantae</taxon>
        <taxon>Streptophyta</taxon>
        <taxon>Embryophyta</taxon>
        <taxon>Marchantiophyta</taxon>
        <taxon>Marchantiopsida</taxon>
        <taxon>Marchantiidae</taxon>
        <taxon>Marchantiales</taxon>
        <taxon>Marchantiaceae</taxon>
        <taxon>Marchantia</taxon>
    </lineage>
</organism>
<comment type="caution">
    <text evidence="2">The sequence shown here is derived from an EMBL/GenBank/DDBJ whole genome shotgun (WGS) entry which is preliminary data.</text>
</comment>
<keyword evidence="3" id="KW-1185">Reference proteome</keyword>
<evidence type="ECO:0000313" key="3">
    <source>
        <dbReference type="Proteomes" id="UP000077202"/>
    </source>
</evidence>
<dbReference type="EMBL" id="LVLJ01001809">
    <property type="protein sequence ID" value="OAE27879.1"/>
    <property type="molecule type" value="Genomic_DNA"/>
</dbReference>
<protein>
    <submittedName>
        <fullName evidence="2">Uncharacterized protein</fullName>
    </submittedName>
</protein>
<dbReference type="Proteomes" id="UP000077202">
    <property type="component" value="Unassembled WGS sequence"/>
</dbReference>
<accession>A0A176W4E7</accession>
<gene>
    <name evidence="2" type="ORF">AXG93_2334s1020</name>
</gene>
<sequence length="230" mass="25510">MNWKINIDGDIGKMLELISATQTQAQESLCLTPQLPRMSSGADRNSRSSPVRRKAGILIRRRAEKDDAQSRMRQWMETDDTCVVFDAPPLYSHSFHVSLSPRRLASKGKALIHEDDIPPGFGFIAKQRNMRRCGQTQLQVQVASCHRPVEESSLMERCESNAQASRLGPPDCSSRVKESSNPDDELKSTASCNKHWVGLNDSEDDASSVHNVDSGDDDSHLVATSRSTSD</sequence>
<evidence type="ECO:0000256" key="1">
    <source>
        <dbReference type="SAM" id="MobiDB-lite"/>
    </source>
</evidence>